<name>A0ABT4SW30_9ACTN</name>
<evidence type="ECO:0000256" key="1">
    <source>
        <dbReference type="ARBA" id="ARBA00022603"/>
    </source>
</evidence>
<dbReference type="EMBL" id="JAPNUD010000022">
    <property type="protein sequence ID" value="MDA0641265.1"/>
    <property type="molecule type" value="Genomic_DNA"/>
</dbReference>
<dbReference type="PANTHER" id="PTHR43861:SF1">
    <property type="entry name" value="TRANS-ACONITATE 2-METHYLTRANSFERASE"/>
    <property type="match status" value="1"/>
</dbReference>
<feature type="domain" description="Methyltransferase" evidence="3">
    <location>
        <begin position="48"/>
        <end position="141"/>
    </location>
</feature>
<dbReference type="SUPFAM" id="SSF53335">
    <property type="entry name" value="S-adenosyl-L-methionine-dependent methyltransferases"/>
    <property type="match status" value="1"/>
</dbReference>
<organism evidence="4 5">
    <name type="scientific">Nonomuraea ferruginea</name>
    <dbReference type="NCBI Taxonomy" id="46174"/>
    <lineage>
        <taxon>Bacteria</taxon>
        <taxon>Bacillati</taxon>
        <taxon>Actinomycetota</taxon>
        <taxon>Actinomycetes</taxon>
        <taxon>Streptosporangiales</taxon>
        <taxon>Streptosporangiaceae</taxon>
        <taxon>Nonomuraea</taxon>
    </lineage>
</organism>
<dbReference type="PANTHER" id="PTHR43861">
    <property type="entry name" value="TRANS-ACONITATE 2-METHYLTRANSFERASE-RELATED"/>
    <property type="match status" value="1"/>
</dbReference>
<reference evidence="4 5" key="1">
    <citation type="submission" date="2022-11" db="EMBL/GenBank/DDBJ databases">
        <title>Nonomuraea corallina sp. nov., a new species of the genus Nonomuraea isolated from sea side sediment in Thai sea.</title>
        <authorList>
            <person name="Ngamcharungchit C."/>
            <person name="Matsumoto A."/>
            <person name="Suriyachadkun C."/>
            <person name="Panbangred W."/>
            <person name="Inahashi Y."/>
            <person name="Intra B."/>
        </authorList>
    </citation>
    <scope>NUCLEOTIDE SEQUENCE [LARGE SCALE GENOMIC DNA]</scope>
    <source>
        <strain evidence="4 5">DSM 43553</strain>
    </source>
</reference>
<comment type="caution">
    <text evidence="4">The sequence shown here is derived from an EMBL/GenBank/DDBJ whole genome shotgun (WGS) entry which is preliminary data.</text>
</comment>
<sequence length="272" mass="28805">MAIVNTHQAEAWNGYEGAHWAGHHDRYDAMNGVYNEHLLRFVRDGDRVLDVGCGAGQLTRLAARRGREATGLDLSAPMLAKARELAAAEGVGNVTFTQGDAQVHDFGEGAYDLAVSRFGIMFFADPVAAFRNIGSALAPGGRVAFLSLRDIPELVTVLGAMAAHLPPPPESPDGTSPASLADPARVQEVFTAAGFTDVEVTPVEADQVWGRDTEDAAAFLAGWGPIRYRLSLADPASAERATAALAPALRPYERAGAVRLRGYANLISGVRA</sequence>
<keyword evidence="2" id="KW-0808">Transferase</keyword>
<keyword evidence="5" id="KW-1185">Reference proteome</keyword>
<gene>
    <name evidence="4" type="ORF">OUY24_11600</name>
</gene>
<evidence type="ECO:0000313" key="5">
    <source>
        <dbReference type="Proteomes" id="UP001212498"/>
    </source>
</evidence>
<evidence type="ECO:0000256" key="2">
    <source>
        <dbReference type="ARBA" id="ARBA00022679"/>
    </source>
</evidence>
<proteinExistence type="predicted"/>
<dbReference type="GO" id="GO:0008168">
    <property type="term" value="F:methyltransferase activity"/>
    <property type="evidence" value="ECO:0007669"/>
    <property type="project" value="UniProtKB-KW"/>
</dbReference>
<dbReference type="Gene3D" id="3.40.50.150">
    <property type="entry name" value="Vaccinia Virus protein VP39"/>
    <property type="match status" value="1"/>
</dbReference>
<dbReference type="Pfam" id="PF13649">
    <property type="entry name" value="Methyltransf_25"/>
    <property type="match status" value="1"/>
</dbReference>
<dbReference type="GO" id="GO:0032259">
    <property type="term" value="P:methylation"/>
    <property type="evidence" value="ECO:0007669"/>
    <property type="project" value="UniProtKB-KW"/>
</dbReference>
<protein>
    <submittedName>
        <fullName evidence="4">Methyltransferase domain-containing protein</fullName>
    </submittedName>
</protein>
<dbReference type="Proteomes" id="UP001212498">
    <property type="component" value="Unassembled WGS sequence"/>
</dbReference>
<evidence type="ECO:0000313" key="4">
    <source>
        <dbReference type="EMBL" id="MDA0641265.1"/>
    </source>
</evidence>
<dbReference type="InterPro" id="IPR029063">
    <property type="entry name" value="SAM-dependent_MTases_sf"/>
</dbReference>
<accession>A0ABT4SW30</accession>
<dbReference type="RefSeq" id="WP_271276234.1">
    <property type="nucleotide sequence ID" value="NZ_BAABFD010000002.1"/>
</dbReference>
<dbReference type="CDD" id="cd02440">
    <property type="entry name" value="AdoMet_MTases"/>
    <property type="match status" value="1"/>
</dbReference>
<evidence type="ECO:0000259" key="3">
    <source>
        <dbReference type="Pfam" id="PF13649"/>
    </source>
</evidence>
<keyword evidence="1 4" id="KW-0489">Methyltransferase</keyword>
<dbReference type="InterPro" id="IPR041698">
    <property type="entry name" value="Methyltransf_25"/>
</dbReference>